<proteinExistence type="predicted"/>
<evidence type="ECO:0000313" key="1">
    <source>
        <dbReference type="EMBL" id="CAG8689674.1"/>
    </source>
</evidence>
<name>A0ACA9P5B6_9GLOM</name>
<dbReference type="Proteomes" id="UP000789920">
    <property type="component" value="Unassembled WGS sequence"/>
</dbReference>
<feature type="non-terminal residue" evidence="1">
    <location>
        <position position="1"/>
    </location>
</feature>
<gene>
    <name evidence="1" type="ORF">RPERSI_LOCUS9478</name>
</gene>
<comment type="caution">
    <text evidence="1">The sequence shown here is derived from an EMBL/GenBank/DDBJ whole genome shotgun (WGS) entry which is preliminary data.</text>
</comment>
<accession>A0ACA9P5B6</accession>
<dbReference type="EMBL" id="CAJVQC010017975">
    <property type="protein sequence ID" value="CAG8689674.1"/>
    <property type="molecule type" value="Genomic_DNA"/>
</dbReference>
<organism evidence="1 2">
    <name type="scientific">Racocetra persica</name>
    <dbReference type="NCBI Taxonomy" id="160502"/>
    <lineage>
        <taxon>Eukaryota</taxon>
        <taxon>Fungi</taxon>
        <taxon>Fungi incertae sedis</taxon>
        <taxon>Mucoromycota</taxon>
        <taxon>Glomeromycotina</taxon>
        <taxon>Glomeromycetes</taxon>
        <taxon>Diversisporales</taxon>
        <taxon>Gigasporaceae</taxon>
        <taxon>Racocetra</taxon>
    </lineage>
</organism>
<evidence type="ECO:0000313" key="2">
    <source>
        <dbReference type="Proteomes" id="UP000789920"/>
    </source>
</evidence>
<keyword evidence="2" id="KW-1185">Reference proteome</keyword>
<sequence>IEALSQGLKERKSHETYQEKLFKITQWYDKQNEETQRTYTQDLDKRETRHIKNLEDNAEIEILTNQKRLDIVARQKKQEDKTKRKQIERKTYKATTSSVSEASSSWNDDSAIEDAKFQDQHDKFTKQNLENRDLKDLT</sequence>
<reference evidence="1" key="1">
    <citation type="submission" date="2021-06" db="EMBL/GenBank/DDBJ databases">
        <authorList>
            <person name="Kallberg Y."/>
            <person name="Tangrot J."/>
            <person name="Rosling A."/>
        </authorList>
    </citation>
    <scope>NUCLEOTIDE SEQUENCE</scope>
    <source>
        <strain evidence="1">MA461A</strain>
    </source>
</reference>
<protein>
    <submittedName>
        <fullName evidence="1">29528_t:CDS:1</fullName>
    </submittedName>
</protein>